<gene>
    <name evidence="2" type="ORF">FGO68_gene10937</name>
</gene>
<accession>A0A8J8SVF4</accession>
<dbReference type="EMBL" id="RRYP01024128">
    <property type="protein sequence ID" value="TNV72124.1"/>
    <property type="molecule type" value="Genomic_DNA"/>
</dbReference>
<dbReference type="AlphaFoldDB" id="A0A8J8SVF4"/>
<keyword evidence="3" id="KW-1185">Reference proteome</keyword>
<evidence type="ECO:0000313" key="2">
    <source>
        <dbReference type="EMBL" id="TNV72124.1"/>
    </source>
</evidence>
<sequence>MKRGQNSGQQLEKSPLQRQTIPKATTPQPLKAIHSSTSQTHQKPTTETPLRLTQQQATKHTTRQHSRSNMGSMPDQSTNMRSILLKFTTPRDLRQSSDIKETEELQQPMYQLTKPFHPKSAVNIMRNTNPYQDVQKGKKSYQRFLSSSSERSNRAQLLRSSQTSNSSLTERYTPPSGQQHLRPSPSRYLEESSKIETSQILRPKFGKPITNFVKSSENQENLCSVEKSNYGPTLHVRQSQNHKFIGTLREACF</sequence>
<organism evidence="2 3">
    <name type="scientific">Halteria grandinella</name>
    <dbReference type="NCBI Taxonomy" id="5974"/>
    <lineage>
        <taxon>Eukaryota</taxon>
        <taxon>Sar</taxon>
        <taxon>Alveolata</taxon>
        <taxon>Ciliophora</taxon>
        <taxon>Intramacronucleata</taxon>
        <taxon>Spirotrichea</taxon>
        <taxon>Stichotrichia</taxon>
        <taxon>Sporadotrichida</taxon>
        <taxon>Halteriidae</taxon>
        <taxon>Halteria</taxon>
    </lineage>
</organism>
<name>A0A8J8SVF4_HALGN</name>
<feature type="region of interest" description="Disordered" evidence="1">
    <location>
        <begin position="129"/>
        <end position="195"/>
    </location>
</feature>
<feature type="compositionally biased region" description="Polar residues" evidence="1">
    <location>
        <begin position="143"/>
        <end position="181"/>
    </location>
</feature>
<feature type="compositionally biased region" description="Polar residues" evidence="1">
    <location>
        <begin position="1"/>
        <end position="59"/>
    </location>
</feature>
<proteinExistence type="predicted"/>
<reference evidence="2" key="1">
    <citation type="submission" date="2019-06" db="EMBL/GenBank/DDBJ databases">
        <authorList>
            <person name="Zheng W."/>
        </authorList>
    </citation>
    <scope>NUCLEOTIDE SEQUENCE</scope>
    <source>
        <strain evidence="2">QDHG01</strain>
    </source>
</reference>
<comment type="caution">
    <text evidence="2">The sequence shown here is derived from an EMBL/GenBank/DDBJ whole genome shotgun (WGS) entry which is preliminary data.</text>
</comment>
<feature type="compositionally biased region" description="Polar residues" evidence="1">
    <location>
        <begin position="67"/>
        <end position="78"/>
    </location>
</feature>
<protein>
    <submittedName>
        <fullName evidence="2">Uncharacterized protein</fullName>
    </submittedName>
</protein>
<dbReference type="Proteomes" id="UP000785679">
    <property type="component" value="Unassembled WGS sequence"/>
</dbReference>
<evidence type="ECO:0000313" key="3">
    <source>
        <dbReference type="Proteomes" id="UP000785679"/>
    </source>
</evidence>
<feature type="region of interest" description="Disordered" evidence="1">
    <location>
        <begin position="1"/>
        <end position="78"/>
    </location>
</feature>
<evidence type="ECO:0000256" key="1">
    <source>
        <dbReference type="SAM" id="MobiDB-lite"/>
    </source>
</evidence>